<accession>A0A0V0RB31</accession>
<reference evidence="1 2" key="1">
    <citation type="submission" date="2015-01" db="EMBL/GenBank/DDBJ databases">
        <title>Evolution of Trichinella species and genotypes.</title>
        <authorList>
            <person name="Korhonen P.K."/>
            <person name="Edoardo P."/>
            <person name="Giuseppe L.R."/>
            <person name="Gasser R.B."/>
        </authorList>
    </citation>
    <scope>NUCLEOTIDE SEQUENCE [LARGE SCALE GENOMIC DNA]</scope>
    <source>
        <strain evidence="1">ISS37</strain>
    </source>
</reference>
<dbReference type="AlphaFoldDB" id="A0A0V0RB31"/>
<evidence type="ECO:0000313" key="1">
    <source>
        <dbReference type="EMBL" id="KRX11700.1"/>
    </source>
</evidence>
<sequence length="30" mass="3578">MSIYQNYCMPIKLFEKCSGRESLYSSKHFS</sequence>
<dbReference type="EMBL" id="JYDL01001594">
    <property type="protein sequence ID" value="KRX11700.1"/>
    <property type="molecule type" value="Genomic_DNA"/>
</dbReference>
<comment type="caution">
    <text evidence="1">The sequence shown here is derived from an EMBL/GenBank/DDBJ whole genome shotgun (WGS) entry which is preliminary data.</text>
</comment>
<protein>
    <submittedName>
        <fullName evidence="1">Uncharacterized protein</fullName>
    </submittedName>
</protein>
<name>A0A0V0RB31_9BILA</name>
<gene>
    <name evidence="1" type="ORF">T07_702</name>
</gene>
<proteinExistence type="predicted"/>
<keyword evidence="2" id="KW-1185">Reference proteome</keyword>
<evidence type="ECO:0000313" key="2">
    <source>
        <dbReference type="Proteomes" id="UP000054630"/>
    </source>
</evidence>
<organism evidence="1 2">
    <name type="scientific">Trichinella nelsoni</name>
    <dbReference type="NCBI Taxonomy" id="6336"/>
    <lineage>
        <taxon>Eukaryota</taxon>
        <taxon>Metazoa</taxon>
        <taxon>Ecdysozoa</taxon>
        <taxon>Nematoda</taxon>
        <taxon>Enoplea</taxon>
        <taxon>Dorylaimia</taxon>
        <taxon>Trichinellida</taxon>
        <taxon>Trichinellidae</taxon>
        <taxon>Trichinella</taxon>
    </lineage>
</organism>
<dbReference type="Proteomes" id="UP000054630">
    <property type="component" value="Unassembled WGS sequence"/>
</dbReference>